<organism evidence="2 3">
    <name type="scientific">Galerina marginata (strain CBS 339.88)</name>
    <dbReference type="NCBI Taxonomy" id="685588"/>
    <lineage>
        <taxon>Eukaryota</taxon>
        <taxon>Fungi</taxon>
        <taxon>Dikarya</taxon>
        <taxon>Basidiomycota</taxon>
        <taxon>Agaricomycotina</taxon>
        <taxon>Agaricomycetes</taxon>
        <taxon>Agaricomycetidae</taxon>
        <taxon>Agaricales</taxon>
        <taxon>Agaricineae</taxon>
        <taxon>Strophariaceae</taxon>
        <taxon>Galerina</taxon>
    </lineage>
</organism>
<dbReference type="STRING" id="685588.A0A067TU30"/>
<feature type="compositionally biased region" description="Low complexity" evidence="1">
    <location>
        <begin position="844"/>
        <end position="858"/>
    </location>
</feature>
<feature type="region of interest" description="Disordered" evidence="1">
    <location>
        <begin position="1"/>
        <end position="162"/>
    </location>
</feature>
<evidence type="ECO:0000313" key="2">
    <source>
        <dbReference type="EMBL" id="KDR83419.1"/>
    </source>
</evidence>
<name>A0A067TU30_GALM3</name>
<feature type="region of interest" description="Disordered" evidence="1">
    <location>
        <begin position="720"/>
        <end position="922"/>
    </location>
</feature>
<dbReference type="OrthoDB" id="2413468at2759"/>
<reference evidence="3" key="1">
    <citation type="journal article" date="2014" name="Proc. Natl. Acad. Sci. U.S.A.">
        <title>Extensive sampling of basidiomycete genomes demonstrates inadequacy of the white-rot/brown-rot paradigm for wood decay fungi.</title>
        <authorList>
            <person name="Riley R."/>
            <person name="Salamov A.A."/>
            <person name="Brown D.W."/>
            <person name="Nagy L.G."/>
            <person name="Floudas D."/>
            <person name="Held B.W."/>
            <person name="Levasseur A."/>
            <person name="Lombard V."/>
            <person name="Morin E."/>
            <person name="Otillar R."/>
            <person name="Lindquist E.A."/>
            <person name="Sun H."/>
            <person name="LaButti K.M."/>
            <person name="Schmutz J."/>
            <person name="Jabbour D."/>
            <person name="Luo H."/>
            <person name="Baker S.E."/>
            <person name="Pisabarro A.G."/>
            <person name="Walton J.D."/>
            <person name="Blanchette R.A."/>
            <person name="Henrissat B."/>
            <person name="Martin F."/>
            <person name="Cullen D."/>
            <person name="Hibbett D.S."/>
            <person name="Grigoriev I.V."/>
        </authorList>
    </citation>
    <scope>NUCLEOTIDE SEQUENCE [LARGE SCALE GENOMIC DNA]</scope>
    <source>
        <strain evidence="3">CBS 339.88</strain>
    </source>
</reference>
<feature type="compositionally biased region" description="Basic and acidic residues" evidence="1">
    <location>
        <begin position="579"/>
        <end position="596"/>
    </location>
</feature>
<dbReference type="EMBL" id="KL142368">
    <property type="protein sequence ID" value="KDR83419.1"/>
    <property type="molecule type" value="Genomic_DNA"/>
</dbReference>
<feature type="compositionally biased region" description="Low complexity" evidence="1">
    <location>
        <begin position="106"/>
        <end position="120"/>
    </location>
</feature>
<feature type="region of interest" description="Disordered" evidence="1">
    <location>
        <begin position="182"/>
        <end position="302"/>
    </location>
</feature>
<feature type="compositionally biased region" description="Basic and acidic residues" evidence="1">
    <location>
        <begin position="284"/>
        <end position="293"/>
    </location>
</feature>
<proteinExistence type="predicted"/>
<evidence type="ECO:0000256" key="1">
    <source>
        <dbReference type="SAM" id="MobiDB-lite"/>
    </source>
</evidence>
<evidence type="ECO:0000313" key="3">
    <source>
        <dbReference type="Proteomes" id="UP000027222"/>
    </source>
</evidence>
<feature type="compositionally biased region" description="Basic and acidic residues" evidence="1">
    <location>
        <begin position="552"/>
        <end position="568"/>
    </location>
</feature>
<protein>
    <submittedName>
        <fullName evidence="2">Uncharacterized protein</fullName>
    </submittedName>
</protein>
<sequence>MSDTSSGAVTANKPPPYKASHSGPGETPTTRSKPAREHSADHLLSYYESSIPNEGRNYAPPRSPTTAKAPSSRPTHPTRKISTTSMSSDSDYSYDSETTDAKDAASEASSSVTRRSSTPSKGGADRRRVAIVQMDSVNEGGFKTSSETASTTGSIRSRRGHKSNLAGLALVAPPDAALRTYTQLTPPSTAPITGDYMHHNLLTAHQDKGHNRSASENPPSKKAPSRDTAIVGAAQGSQSSMSHLSSEDKSKKGTKDEDNSKGNVPRSNEPQKIANSRSTSPDLETNKDGRVDRIQGLLSPPYSGYPSMNAIDMFSPIVTPEIGEGKEIHVPVAAPVVLKLDNMKPKKAQSAVSWRSESPAAVSVHSSSSSYVASATSAYLHYQPGVHATAGPLPPPPRATFNIDISSPPPPRPPRLRSPSPAQIRGDIEAVKQALQLPPSVAAVLASTPPNPPIIKDDRSDRGSVNGTQDSQLSNSTPIHRREGATLSSSVTDTSSIESASSIPRESSPNPSTSASSEGPITDKKPSPPGTPAENPLDVPAVTVVEPLLPSEPKEPEKIDHKKFDQWLKENPQLAQPFDDARRAMSLDEPRQDSLDRPLSPLSADHTGEAPSPPPKSFRNSLSNNFKRISALPRTPSLSSRSGRRSSGSTRYSRTPSPSLRHAPHPSVKKIISSNPAALFCHEVHSQNTTLQRCAIYATKINELYIHDCGLSEWVVETKTRGNPQTQRGPSSNGFVPQPRQTSRSSVISEATFPIRPDASTATDLSQGAYRDITPPGLPPSLPYPSLAVNPPRNQPTRSTSSVGSGTPPSSLRSLAPTPSTKGAGFFASLGRKASLTSRKERFPPNISSPGPISPASARLTPKNNTSTMNISRPINIPNSPSVPGGPRAPPRRPQRSQTFTSSFSPPSTTERERDEPLGRRPSLFNLTLDTVIDIQPDPTFTRQVDHLAALLPHANRNVLAGYLRRAGQDMLAIGQYLEDERMGTIRQP</sequence>
<feature type="compositionally biased region" description="Low complexity" evidence="1">
    <location>
        <begin position="632"/>
        <end position="661"/>
    </location>
</feature>
<feature type="compositionally biased region" description="Polar residues" evidence="1">
    <location>
        <begin position="182"/>
        <end position="191"/>
    </location>
</feature>
<feature type="compositionally biased region" description="Polar residues" evidence="1">
    <location>
        <begin position="463"/>
        <end position="478"/>
    </location>
</feature>
<feature type="compositionally biased region" description="Basic and acidic residues" evidence="1">
    <location>
        <begin position="910"/>
        <end position="919"/>
    </location>
</feature>
<dbReference type="AlphaFoldDB" id="A0A067TU30"/>
<feature type="compositionally biased region" description="Polar residues" evidence="1">
    <location>
        <begin position="862"/>
        <end position="879"/>
    </location>
</feature>
<feature type="compositionally biased region" description="Low complexity" evidence="1">
    <location>
        <begin position="799"/>
        <end position="811"/>
    </location>
</feature>
<feature type="compositionally biased region" description="Polar residues" evidence="1">
    <location>
        <begin position="721"/>
        <end position="749"/>
    </location>
</feature>
<feature type="compositionally biased region" description="Polar residues" evidence="1">
    <location>
        <begin position="143"/>
        <end position="155"/>
    </location>
</feature>
<feature type="region of interest" description="Disordered" evidence="1">
    <location>
        <begin position="386"/>
        <end position="667"/>
    </location>
</feature>
<feature type="compositionally biased region" description="Low complexity" evidence="1">
    <location>
        <begin position="488"/>
        <end position="517"/>
    </location>
</feature>
<feature type="compositionally biased region" description="Low complexity" evidence="1">
    <location>
        <begin position="896"/>
        <end position="909"/>
    </location>
</feature>
<accession>A0A067TU30</accession>
<feature type="compositionally biased region" description="Basic and acidic residues" evidence="1">
    <location>
        <begin position="245"/>
        <end position="260"/>
    </location>
</feature>
<gene>
    <name evidence="2" type="ORF">GALMADRAFT_235540</name>
</gene>
<dbReference type="HOGENOM" id="CLU_012232_0_0_1"/>
<feature type="compositionally biased region" description="Polar residues" evidence="1">
    <location>
        <begin position="261"/>
        <end position="283"/>
    </location>
</feature>
<feature type="compositionally biased region" description="Polar residues" evidence="1">
    <location>
        <begin position="64"/>
        <end position="75"/>
    </location>
</feature>
<dbReference type="Proteomes" id="UP000027222">
    <property type="component" value="Unassembled WGS sequence"/>
</dbReference>
<keyword evidence="3" id="KW-1185">Reference proteome</keyword>
<feature type="compositionally biased region" description="Low complexity" evidence="1">
    <location>
        <begin position="82"/>
        <end position="91"/>
    </location>
</feature>
<feature type="compositionally biased region" description="Polar residues" evidence="1">
    <location>
        <begin position="618"/>
        <end position="627"/>
    </location>
</feature>